<dbReference type="EMBL" id="JAZEWV010000053">
    <property type="protein sequence ID" value="MEE4546760.1"/>
    <property type="molecule type" value="Genomic_DNA"/>
</dbReference>
<keyword evidence="1" id="KW-1133">Transmembrane helix</keyword>
<reference evidence="2 3" key="1">
    <citation type="submission" date="2023-12" db="EMBL/GenBank/DDBJ databases">
        <title>Streptomyces sp. V4-01.</title>
        <authorList>
            <person name="Somphong A."/>
            <person name="Phongsopitanun W."/>
        </authorList>
    </citation>
    <scope>NUCLEOTIDE SEQUENCE [LARGE SCALE GENOMIC DNA]</scope>
    <source>
        <strain evidence="2 3">V4-01</strain>
    </source>
</reference>
<feature type="transmembrane region" description="Helical" evidence="1">
    <location>
        <begin position="109"/>
        <end position="127"/>
    </location>
</feature>
<keyword evidence="1" id="KW-0812">Transmembrane</keyword>
<dbReference type="RefSeq" id="WP_330800526.1">
    <property type="nucleotide sequence ID" value="NZ_JAZEWV010000053.1"/>
</dbReference>
<feature type="transmembrane region" description="Helical" evidence="1">
    <location>
        <begin position="47"/>
        <end position="67"/>
    </location>
</feature>
<comment type="caution">
    <text evidence="2">The sequence shown here is derived from an EMBL/GenBank/DDBJ whole genome shotgun (WGS) entry which is preliminary data.</text>
</comment>
<evidence type="ECO:0000256" key="1">
    <source>
        <dbReference type="SAM" id="Phobius"/>
    </source>
</evidence>
<feature type="transmembrane region" description="Helical" evidence="1">
    <location>
        <begin position="6"/>
        <end position="26"/>
    </location>
</feature>
<organism evidence="2 3">
    <name type="scientific">Actinacidiphila polyblastidii</name>
    <dbReference type="NCBI Taxonomy" id="3110430"/>
    <lineage>
        <taxon>Bacteria</taxon>
        <taxon>Bacillati</taxon>
        <taxon>Actinomycetota</taxon>
        <taxon>Actinomycetes</taxon>
        <taxon>Kitasatosporales</taxon>
        <taxon>Streptomycetaceae</taxon>
        <taxon>Actinacidiphila</taxon>
    </lineage>
</organism>
<proteinExistence type="predicted"/>
<keyword evidence="3" id="KW-1185">Reference proteome</keyword>
<feature type="transmembrane region" description="Helical" evidence="1">
    <location>
        <begin position="79"/>
        <end position="97"/>
    </location>
</feature>
<sequence length="181" mass="18614">MNLNLGNPVVSLSCVTVGTIIIALVLQRWWHKSGGKKGEDGAGGRKLSTLVPFALALCYGILVILASPSISVLGTIGKLGLWGGKGIGYAYLVWGIGGSSPDVARATPVVLSSGGYCVLGIWTALVIGHHVWSKRMPRLYSLCGTTAGMLIGTSAGVAGIAAVPLASAVNFLGSWYTGMTR</sequence>
<evidence type="ECO:0000313" key="3">
    <source>
        <dbReference type="Proteomes" id="UP001344658"/>
    </source>
</evidence>
<evidence type="ECO:0000313" key="2">
    <source>
        <dbReference type="EMBL" id="MEE4546760.1"/>
    </source>
</evidence>
<feature type="transmembrane region" description="Helical" evidence="1">
    <location>
        <begin position="147"/>
        <end position="172"/>
    </location>
</feature>
<accession>A0ABU7PLW5</accession>
<name>A0ABU7PLW5_9ACTN</name>
<gene>
    <name evidence="2" type="ORF">V2S66_32950</name>
</gene>
<dbReference type="Proteomes" id="UP001344658">
    <property type="component" value="Unassembled WGS sequence"/>
</dbReference>
<keyword evidence="1" id="KW-0472">Membrane</keyword>
<protein>
    <submittedName>
        <fullName evidence="2">Uncharacterized protein</fullName>
    </submittedName>
</protein>